<evidence type="ECO:0000256" key="7">
    <source>
        <dbReference type="ARBA" id="ARBA00022692"/>
    </source>
</evidence>
<comment type="subcellular location">
    <subcellularLocation>
        <location evidence="1">Cell inner membrane</location>
    </subcellularLocation>
</comment>
<dbReference type="PANTHER" id="PTHR11712:SF352">
    <property type="entry name" value="3-OXOACYL-[ACYL-CARRIER-PROTEIN] SYNTHASE"/>
    <property type="match status" value="1"/>
</dbReference>
<reference evidence="15 16" key="1">
    <citation type="journal article" date="2010" name="J. Bacteriol.">
        <title>Genome sequences of Pelagibaca bermudensis HTCC2601T and Maritimibacter alkaliphilus HTCC2654T, the type strains of two marine Roseobacter genera.</title>
        <authorList>
            <person name="Thrash J.C."/>
            <person name="Cho J.C."/>
            <person name="Ferriera S."/>
            <person name="Johnson J."/>
            <person name="Vergin K.L."/>
            <person name="Giovannoni S.J."/>
        </authorList>
    </citation>
    <scope>NUCLEOTIDE SEQUENCE [LARGE SCALE GENOMIC DNA]</scope>
    <source>
        <strain evidence="15 16">HTCC2654</strain>
    </source>
</reference>
<dbReference type="SUPFAM" id="SSF53901">
    <property type="entry name" value="Thiolase-like"/>
    <property type="match status" value="2"/>
</dbReference>
<dbReference type="GO" id="GO:0004315">
    <property type="term" value="F:3-oxoacyl-[acyl-carrier-protein] synthase activity"/>
    <property type="evidence" value="ECO:0007669"/>
    <property type="project" value="InterPro"/>
</dbReference>
<keyword evidence="9" id="KW-0472">Membrane</keyword>
<organism evidence="15 16">
    <name type="scientific">Maritimibacter alkaliphilus HTCC2654</name>
    <dbReference type="NCBI Taxonomy" id="314271"/>
    <lineage>
        <taxon>Bacteria</taxon>
        <taxon>Pseudomonadati</taxon>
        <taxon>Pseudomonadota</taxon>
        <taxon>Alphaproteobacteria</taxon>
        <taxon>Rhodobacterales</taxon>
        <taxon>Roseobacteraceae</taxon>
        <taxon>Maritimibacter</taxon>
    </lineage>
</organism>
<evidence type="ECO:0000313" key="15">
    <source>
        <dbReference type="EMBL" id="EAQ13633.1"/>
    </source>
</evidence>
<evidence type="ECO:0000259" key="14">
    <source>
        <dbReference type="PROSITE" id="PS52004"/>
    </source>
</evidence>
<dbReference type="NCBIfam" id="NF005589">
    <property type="entry name" value="PRK07314.1"/>
    <property type="match status" value="1"/>
</dbReference>
<evidence type="ECO:0000256" key="6">
    <source>
        <dbReference type="ARBA" id="ARBA00022679"/>
    </source>
</evidence>
<dbReference type="eggNOG" id="COG0304">
    <property type="taxonomic scope" value="Bacteria"/>
</dbReference>
<dbReference type="Proteomes" id="UP000002931">
    <property type="component" value="Unassembled WGS sequence"/>
</dbReference>
<evidence type="ECO:0000256" key="4">
    <source>
        <dbReference type="ARBA" id="ARBA00022475"/>
    </source>
</evidence>
<proteinExistence type="inferred from homology"/>
<evidence type="ECO:0000313" key="16">
    <source>
        <dbReference type="Proteomes" id="UP000002931"/>
    </source>
</evidence>
<comment type="caution">
    <text evidence="15">The sequence shown here is derived from an EMBL/GenBank/DDBJ whole genome shotgun (WGS) entry which is preliminary data.</text>
</comment>
<evidence type="ECO:0000256" key="3">
    <source>
        <dbReference type="ARBA" id="ARBA00022458"/>
    </source>
</evidence>
<dbReference type="PROSITE" id="PS00098">
    <property type="entry name" value="THIOLASE_1"/>
    <property type="match status" value="1"/>
</dbReference>
<dbReference type="PROSITE" id="PS52004">
    <property type="entry name" value="KS3_2"/>
    <property type="match status" value="1"/>
</dbReference>
<name>A3VDP4_9RHOB</name>
<dbReference type="CDD" id="cd00834">
    <property type="entry name" value="KAS_I_II"/>
    <property type="match status" value="1"/>
</dbReference>
<dbReference type="GO" id="GO:0006633">
    <property type="term" value="P:fatty acid biosynthetic process"/>
    <property type="evidence" value="ECO:0007669"/>
    <property type="project" value="InterPro"/>
</dbReference>
<evidence type="ECO:0000256" key="13">
    <source>
        <dbReference type="RuleBase" id="RU003694"/>
    </source>
</evidence>
<feature type="domain" description="Ketosynthase family 3 (KS3)" evidence="14">
    <location>
        <begin position="1"/>
        <end position="401"/>
    </location>
</feature>
<dbReference type="InterPro" id="IPR020615">
    <property type="entry name" value="Thiolase_acyl_enz_int_AS"/>
</dbReference>
<comment type="function">
    <text evidence="10">Proposed to synthesize NOD factor fatty acyl chain. Involved in the synthesis of a highly unsaturated fatty acid moiety, which forms part of a lipo-oligosaccharide that is responsible for host specificity.</text>
</comment>
<keyword evidence="6 13" id="KW-0808">Transferase</keyword>
<dbReference type="PROSITE" id="PS00606">
    <property type="entry name" value="KS3_1"/>
    <property type="match status" value="1"/>
</dbReference>
<dbReference type="EMBL" id="AAMT01000004">
    <property type="protein sequence ID" value="EAQ13633.1"/>
    <property type="molecule type" value="Genomic_DNA"/>
</dbReference>
<evidence type="ECO:0000256" key="2">
    <source>
        <dbReference type="ARBA" id="ARBA00008467"/>
    </source>
</evidence>
<evidence type="ECO:0000256" key="11">
    <source>
        <dbReference type="ARBA" id="ARBA00039445"/>
    </source>
</evidence>
<keyword evidence="8" id="KW-1133">Transmembrane helix</keyword>
<gene>
    <name evidence="15" type="ORF">RB2654_02929</name>
</gene>
<dbReference type="RefSeq" id="WP_008328527.1">
    <property type="nucleotide sequence ID" value="NZ_CH902578.1"/>
</dbReference>
<dbReference type="STRING" id="314271.RB2654_02929"/>
<evidence type="ECO:0000256" key="10">
    <source>
        <dbReference type="ARBA" id="ARBA00037576"/>
    </source>
</evidence>
<accession>A3VDP4</accession>
<evidence type="ECO:0000256" key="1">
    <source>
        <dbReference type="ARBA" id="ARBA00004533"/>
    </source>
</evidence>
<dbReference type="PANTHER" id="PTHR11712">
    <property type="entry name" value="POLYKETIDE SYNTHASE-RELATED"/>
    <property type="match status" value="1"/>
</dbReference>
<dbReference type="Gene3D" id="3.40.47.10">
    <property type="match status" value="2"/>
</dbReference>
<keyword evidence="7" id="KW-0812">Transmembrane</keyword>
<evidence type="ECO:0000256" key="12">
    <source>
        <dbReference type="ARBA" id="ARBA00041756"/>
    </source>
</evidence>
<sequence>MRRVVITGAGTINPLGASVSETFEAMKAGRCAIGPLDIRDADRLTAPIGAQVAGFDPAAHLDRQTISLTDRFSQFALVAAEEAMGQAGLAADPDLAPRFGAVLGNSGGGMETQDDGFRAVYEAGKARVHPFTVPRLMGNAPSAHLTLRHGLRGPSFTVSSACASSNHAMGQAASLITSGQADVMLTGGTEAMLTFGGLKAWEGLRVMSATGCRPFCASRDGMVQGEGAAIFVFEAEEHARARGATILAHVAGHAMTSDARDIVLPDAAGAAAAITGALRAADLTPGDIGYINAHGTATAANDRTEAAAIRAAFGPEADRVAVSSTKSMHGHLIGGAGAVELIACLLALGEGVIAPTVGWREADADIALNLVTGQARTARVEAVLSNAFAFGGMNAVLALTAP</sequence>
<dbReference type="InterPro" id="IPR014030">
    <property type="entry name" value="Ketoacyl_synth_N"/>
</dbReference>
<keyword evidence="3" id="KW-0536">Nodulation</keyword>
<evidence type="ECO:0000256" key="9">
    <source>
        <dbReference type="ARBA" id="ARBA00023136"/>
    </source>
</evidence>
<evidence type="ECO:0000256" key="8">
    <source>
        <dbReference type="ARBA" id="ARBA00022989"/>
    </source>
</evidence>
<protein>
    <recommendedName>
        <fullName evidence="11">Nodulation protein E</fullName>
    </recommendedName>
    <alternativeName>
        <fullName evidence="12">Host-specificity of nodulation protein B</fullName>
    </alternativeName>
</protein>
<evidence type="ECO:0000256" key="5">
    <source>
        <dbReference type="ARBA" id="ARBA00022519"/>
    </source>
</evidence>
<dbReference type="Pfam" id="PF02801">
    <property type="entry name" value="Ketoacyl-synt_C"/>
    <property type="match status" value="1"/>
</dbReference>
<dbReference type="OrthoDB" id="9808669at2"/>
<dbReference type="InterPro" id="IPR000794">
    <property type="entry name" value="Beta-ketoacyl_synthase"/>
</dbReference>
<keyword evidence="5" id="KW-0997">Cell inner membrane</keyword>
<keyword evidence="16" id="KW-1185">Reference proteome</keyword>
<keyword evidence="4" id="KW-1003">Cell membrane</keyword>
<dbReference type="Pfam" id="PF00109">
    <property type="entry name" value="ketoacyl-synt"/>
    <property type="match status" value="1"/>
</dbReference>
<dbReference type="SMART" id="SM00825">
    <property type="entry name" value="PKS_KS"/>
    <property type="match status" value="1"/>
</dbReference>
<dbReference type="InterPro" id="IPR020841">
    <property type="entry name" value="PKS_Beta-ketoAc_synthase_dom"/>
</dbReference>
<comment type="similarity">
    <text evidence="2 13">Belongs to the thiolase-like superfamily. Beta-ketoacyl-ACP synthases family.</text>
</comment>
<dbReference type="HOGENOM" id="CLU_000022_69_2_5"/>
<dbReference type="InterPro" id="IPR018201">
    <property type="entry name" value="Ketoacyl_synth_AS"/>
</dbReference>
<dbReference type="GO" id="GO:0005886">
    <property type="term" value="C:plasma membrane"/>
    <property type="evidence" value="ECO:0007669"/>
    <property type="project" value="UniProtKB-SubCell"/>
</dbReference>
<dbReference type="InterPro" id="IPR014031">
    <property type="entry name" value="Ketoacyl_synth_C"/>
</dbReference>
<dbReference type="InterPro" id="IPR016039">
    <property type="entry name" value="Thiolase-like"/>
</dbReference>
<dbReference type="AlphaFoldDB" id="A3VDP4"/>